<protein>
    <submittedName>
        <fullName evidence="1">Uncharacterized protein</fullName>
    </submittedName>
</protein>
<gene>
    <name evidence="1" type="ORF">BO97DRAFT_448787</name>
</gene>
<proteinExistence type="predicted"/>
<sequence length="139" mass="14728">MERWPSNAWCGATTGQWRVRASIFGSLGQLDRTGSAVSGDDHVRIEYDLLSDDITWVQTVTNALTGAELSTYSYAAGPYLTGYGTGTECDSDCTRTVAPQLYLNTTITLREADTSFGDTIASAAGASYTGMSSSEGGKV</sequence>
<dbReference type="VEuPathDB" id="FungiDB:BO97DRAFT_448787"/>
<dbReference type="GeneID" id="37203134"/>
<evidence type="ECO:0000313" key="2">
    <source>
        <dbReference type="Proteomes" id="UP000248961"/>
    </source>
</evidence>
<organism evidence="1 2">
    <name type="scientific">Aspergillus homomorphus (strain CBS 101889)</name>
    <dbReference type="NCBI Taxonomy" id="1450537"/>
    <lineage>
        <taxon>Eukaryota</taxon>
        <taxon>Fungi</taxon>
        <taxon>Dikarya</taxon>
        <taxon>Ascomycota</taxon>
        <taxon>Pezizomycotina</taxon>
        <taxon>Eurotiomycetes</taxon>
        <taxon>Eurotiomycetidae</taxon>
        <taxon>Eurotiales</taxon>
        <taxon>Aspergillaceae</taxon>
        <taxon>Aspergillus</taxon>
        <taxon>Aspergillus subgen. Circumdati</taxon>
    </lineage>
</organism>
<dbReference type="STRING" id="1450537.A0A395I1X6"/>
<dbReference type="AlphaFoldDB" id="A0A395I1X6"/>
<reference evidence="1 2" key="1">
    <citation type="submission" date="2018-02" db="EMBL/GenBank/DDBJ databases">
        <title>The genomes of Aspergillus section Nigri reveals drivers in fungal speciation.</title>
        <authorList>
            <consortium name="DOE Joint Genome Institute"/>
            <person name="Vesth T.C."/>
            <person name="Nybo J."/>
            <person name="Theobald S."/>
            <person name="Brandl J."/>
            <person name="Frisvad J.C."/>
            <person name="Nielsen K.F."/>
            <person name="Lyhne E.K."/>
            <person name="Kogle M.E."/>
            <person name="Kuo A."/>
            <person name="Riley R."/>
            <person name="Clum A."/>
            <person name="Nolan M."/>
            <person name="Lipzen A."/>
            <person name="Salamov A."/>
            <person name="Henrissat B."/>
            <person name="Wiebenga A."/>
            <person name="De vries R.P."/>
            <person name="Grigoriev I.V."/>
            <person name="Mortensen U.H."/>
            <person name="Andersen M.R."/>
            <person name="Baker S.E."/>
        </authorList>
    </citation>
    <scope>NUCLEOTIDE SEQUENCE [LARGE SCALE GENOMIC DNA]</scope>
    <source>
        <strain evidence="1 2">CBS 101889</strain>
    </source>
</reference>
<dbReference type="RefSeq" id="XP_025553335.1">
    <property type="nucleotide sequence ID" value="XM_025698845.1"/>
</dbReference>
<name>A0A395I1X6_ASPHC</name>
<evidence type="ECO:0000313" key="1">
    <source>
        <dbReference type="EMBL" id="RAL14181.1"/>
    </source>
</evidence>
<feature type="non-terminal residue" evidence="1">
    <location>
        <position position="139"/>
    </location>
</feature>
<keyword evidence="2" id="KW-1185">Reference proteome</keyword>
<dbReference type="Proteomes" id="UP000248961">
    <property type="component" value="Unassembled WGS sequence"/>
</dbReference>
<dbReference type="EMBL" id="KZ824276">
    <property type="protein sequence ID" value="RAL14181.1"/>
    <property type="molecule type" value="Genomic_DNA"/>
</dbReference>
<accession>A0A395I1X6</accession>
<dbReference type="OrthoDB" id="5086500at2759"/>